<accession>A0A1I4PPX1</accession>
<evidence type="ECO:0000313" key="2">
    <source>
        <dbReference type="Proteomes" id="UP000183287"/>
    </source>
</evidence>
<organism evidence="1 2">
    <name type="scientific">Nitrosomonas communis</name>
    <dbReference type="NCBI Taxonomy" id="44574"/>
    <lineage>
        <taxon>Bacteria</taxon>
        <taxon>Pseudomonadati</taxon>
        <taxon>Pseudomonadota</taxon>
        <taxon>Betaproteobacteria</taxon>
        <taxon>Nitrosomonadales</taxon>
        <taxon>Nitrosomonadaceae</taxon>
        <taxon>Nitrosomonas</taxon>
    </lineage>
</organism>
<gene>
    <name evidence="1" type="ORF">SAMN05421863_102213</name>
</gene>
<dbReference type="EMBL" id="FOUB01000022">
    <property type="protein sequence ID" value="SFM29636.1"/>
    <property type="molecule type" value="Genomic_DNA"/>
</dbReference>
<protein>
    <submittedName>
        <fullName evidence="1">Uncharacterized protein</fullName>
    </submittedName>
</protein>
<reference evidence="2" key="1">
    <citation type="submission" date="2016-10" db="EMBL/GenBank/DDBJ databases">
        <authorList>
            <person name="Varghese N."/>
            <person name="Submissions S."/>
        </authorList>
    </citation>
    <scope>NUCLEOTIDE SEQUENCE [LARGE SCALE GENOMIC DNA]</scope>
    <source>
        <strain evidence="2">Nm44</strain>
    </source>
</reference>
<dbReference type="Proteomes" id="UP000183287">
    <property type="component" value="Unassembled WGS sequence"/>
</dbReference>
<name>A0A1I4PPX1_9PROT</name>
<evidence type="ECO:0000313" key="1">
    <source>
        <dbReference type="EMBL" id="SFM29636.1"/>
    </source>
</evidence>
<proteinExistence type="predicted"/>
<sequence>MFSIKNIVKDSIYHRQYKTFELRKKSQVKFSRGGGLLRCLNLFVGYV</sequence>
<keyword evidence="2" id="KW-1185">Reference proteome</keyword>
<dbReference type="AlphaFoldDB" id="A0A1I4PPX1"/>